<feature type="region of interest" description="Disordered" evidence="6">
    <location>
        <begin position="1"/>
        <end position="20"/>
    </location>
</feature>
<comment type="similarity">
    <text evidence="1 5">Belongs to the bacterial ribosomal protein bL32 family.</text>
</comment>
<evidence type="ECO:0000313" key="8">
    <source>
        <dbReference type="Proteomes" id="UP000468735"/>
    </source>
</evidence>
<protein>
    <recommendedName>
        <fullName evidence="4 5">Large ribosomal subunit protein bL32</fullName>
    </recommendedName>
</protein>
<proteinExistence type="inferred from homology"/>
<accession>A0A6H9Z4W1</accession>
<keyword evidence="2 5" id="KW-0689">Ribosomal protein</keyword>
<dbReference type="GO" id="GO:0006412">
    <property type="term" value="P:translation"/>
    <property type="evidence" value="ECO:0007669"/>
    <property type="project" value="UniProtKB-UniRule"/>
</dbReference>
<organism evidence="7 8">
    <name type="scientific">Actinomadura rudentiformis</name>
    <dbReference type="NCBI Taxonomy" id="359158"/>
    <lineage>
        <taxon>Bacteria</taxon>
        <taxon>Bacillati</taxon>
        <taxon>Actinomycetota</taxon>
        <taxon>Actinomycetes</taxon>
        <taxon>Streptosporangiales</taxon>
        <taxon>Thermomonosporaceae</taxon>
        <taxon>Actinomadura</taxon>
    </lineage>
</organism>
<evidence type="ECO:0000256" key="4">
    <source>
        <dbReference type="ARBA" id="ARBA00035178"/>
    </source>
</evidence>
<dbReference type="InterPro" id="IPR011332">
    <property type="entry name" value="Ribosomal_zn-bd"/>
</dbReference>
<dbReference type="RefSeq" id="WP_151560468.1">
    <property type="nucleotide sequence ID" value="NZ_WBMT01000005.1"/>
</dbReference>
<evidence type="ECO:0000256" key="5">
    <source>
        <dbReference type="HAMAP-Rule" id="MF_00340"/>
    </source>
</evidence>
<evidence type="ECO:0000256" key="1">
    <source>
        <dbReference type="ARBA" id="ARBA00008560"/>
    </source>
</evidence>
<dbReference type="Proteomes" id="UP000468735">
    <property type="component" value="Unassembled WGS sequence"/>
</dbReference>
<keyword evidence="8" id="KW-1185">Reference proteome</keyword>
<dbReference type="SUPFAM" id="SSF57829">
    <property type="entry name" value="Zn-binding ribosomal proteins"/>
    <property type="match status" value="1"/>
</dbReference>
<evidence type="ECO:0000256" key="2">
    <source>
        <dbReference type="ARBA" id="ARBA00022980"/>
    </source>
</evidence>
<gene>
    <name evidence="5 7" type="primary">rpmF</name>
    <name evidence="7" type="ORF">F8566_13175</name>
</gene>
<dbReference type="EMBL" id="WBMT01000005">
    <property type="protein sequence ID" value="KAB2349699.1"/>
    <property type="molecule type" value="Genomic_DNA"/>
</dbReference>
<reference evidence="7 8" key="1">
    <citation type="submission" date="2019-09" db="EMBL/GenBank/DDBJ databases">
        <title>Actinomadura physcomitrii sp. nov., a novel actinomycete isolated from moss [Physcomitrium sphaericum (Ludw) Fuernr].</title>
        <authorList>
            <person name="Zhuang X."/>
            <person name="Liu C."/>
        </authorList>
    </citation>
    <scope>NUCLEOTIDE SEQUENCE [LARGE SCALE GENOMIC DNA]</scope>
    <source>
        <strain evidence="7 8">HMC1</strain>
    </source>
</reference>
<dbReference type="InterPro" id="IPR002677">
    <property type="entry name" value="Ribosomal_bL32"/>
</dbReference>
<sequence length="54" mass="6252">MAVPKRKKSRSNTRHRRSQWKAQAADLVPITVEGREVLVPRRLVRAYQTGLIRA</sequence>
<name>A0A6H9Z4W1_9ACTN</name>
<dbReference type="OrthoDB" id="9807363at2"/>
<keyword evidence="3 5" id="KW-0687">Ribonucleoprotein</keyword>
<comment type="caution">
    <text evidence="7">The sequence shown here is derived from an EMBL/GenBank/DDBJ whole genome shotgun (WGS) entry which is preliminary data.</text>
</comment>
<dbReference type="NCBIfam" id="TIGR01031">
    <property type="entry name" value="rpmF_bact"/>
    <property type="match status" value="1"/>
</dbReference>
<evidence type="ECO:0000256" key="3">
    <source>
        <dbReference type="ARBA" id="ARBA00023274"/>
    </source>
</evidence>
<dbReference type="GO" id="GO:0003735">
    <property type="term" value="F:structural constituent of ribosome"/>
    <property type="evidence" value="ECO:0007669"/>
    <property type="project" value="InterPro"/>
</dbReference>
<feature type="compositionally biased region" description="Basic residues" evidence="6">
    <location>
        <begin position="1"/>
        <end position="19"/>
    </location>
</feature>
<dbReference type="HAMAP" id="MF_00340">
    <property type="entry name" value="Ribosomal_bL32"/>
    <property type="match status" value="1"/>
</dbReference>
<dbReference type="GO" id="GO:0015934">
    <property type="term" value="C:large ribosomal subunit"/>
    <property type="evidence" value="ECO:0007669"/>
    <property type="project" value="InterPro"/>
</dbReference>
<dbReference type="Pfam" id="PF01783">
    <property type="entry name" value="Ribosomal_L32p"/>
    <property type="match status" value="1"/>
</dbReference>
<dbReference type="AlphaFoldDB" id="A0A6H9Z4W1"/>
<evidence type="ECO:0000313" key="7">
    <source>
        <dbReference type="EMBL" id="KAB2349699.1"/>
    </source>
</evidence>
<evidence type="ECO:0000256" key="6">
    <source>
        <dbReference type="SAM" id="MobiDB-lite"/>
    </source>
</evidence>